<feature type="transmembrane region" description="Helical" evidence="1">
    <location>
        <begin position="30"/>
        <end position="50"/>
    </location>
</feature>
<feature type="transmembrane region" description="Helical" evidence="1">
    <location>
        <begin position="57"/>
        <end position="75"/>
    </location>
</feature>
<dbReference type="PaxDb" id="1123384-AJ81_03530"/>
<keyword evidence="1" id="KW-0472">Membrane</keyword>
<keyword evidence="1" id="KW-0812">Transmembrane</keyword>
<reference evidence="2 3" key="1">
    <citation type="submission" date="2014-01" db="EMBL/GenBank/DDBJ databases">
        <title>Genome sequencing of Thermotog hypogea.</title>
        <authorList>
            <person name="Zhang X."/>
            <person name="Alvare G."/>
            <person name="Fristensky B."/>
            <person name="Chen L."/>
            <person name="Suen T."/>
            <person name="Chen Q."/>
            <person name="Ma K."/>
        </authorList>
    </citation>
    <scope>NUCLEOTIDE SEQUENCE [LARGE SCALE GENOMIC DNA]</scope>
    <source>
        <strain evidence="2 3">DSM 11164</strain>
    </source>
</reference>
<sequence length="120" mass="13521">MKKIVFFAIVMVIAYHAAVFELLLNKFSPLPASLVWILSLVLSWWAGHGLGHFSKTLWVLGLSFVVAGILSYILIGHYMKETLQFVVQTLTMKAVSVSLLLFFTATVMSAFFGFMFKPRK</sequence>
<gene>
    <name evidence="2" type="ORF">AJ81_03530</name>
</gene>
<dbReference type="KEGG" id="phy:AJ81_03530"/>
<name>A0A0X1KQ51_9THEM</name>
<accession>A0A0X1KQ51</accession>
<feature type="transmembrane region" description="Helical" evidence="1">
    <location>
        <begin position="95"/>
        <end position="116"/>
    </location>
</feature>
<evidence type="ECO:0000313" key="2">
    <source>
        <dbReference type="EMBL" id="AJC73437.1"/>
    </source>
</evidence>
<feature type="transmembrane region" description="Helical" evidence="1">
    <location>
        <begin position="5"/>
        <end position="24"/>
    </location>
</feature>
<dbReference type="STRING" id="1123384.AJ81_03530"/>
<dbReference type="RefSeq" id="WP_031502226.1">
    <property type="nucleotide sequence ID" value="NC_022795.1"/>
</dbReference>
<dbReference type="OrthoDB" id="49595at2"/>
<evidence type="ECO:0000313" key="3">
    <source>
        <dbReference type="Proteomes" id="UP000077469"/>
    </source>
</evidence>
<protein>
    <submittedName>
        <fullName evidence="2">Uncharacterized protein</fullName>
    </submittedName>
</protein>
<keyword evidence="1" id="KW-1133">Transmembrane helix</keyword>
<dbReference type="EMBL" id="CP007141">
    <property type="protein sequence ID" value="AJC73437.1"/>
    <property type="molecule type" value="Genomic_DNA"/>
</dbReference>
<proteinExistence type="predicted"/>
<evidence type="ECO:0000256" key="1">
    <source>
        <dbReference type="SAM" id="Phobius"/>
    </source>
</evidence>
<dbReference type="Proteomes" id="UP000077469">
    <property type="component" value="Chromosome"/>
</dbReference>
<keyword evidence="3" id="KW-1185">Reference proteome</keyword>
<organism evidence="2 3">
    <name type="scientific">Pseudothermotoga hypogea DSM 11164 = NBRC 106472</name>
    <dbReference type="NCBI Taxonomy" id="1123384"/>
    <lineage>
        <taxon>Bacteria</taxon>
        <taxon>Thermotogati</taxon>
        <taxon>Thermotogota</taxon>
        <taxon>Thermotogae</taxon>
        <taxon>Thermotogales</taxon>
        <taxon>Thermotogaceae</taxon>
        <taxon>Pseudothermotoga</taxon>
    </lineage>
</organism>
<dbReference type="AlphaFoldDB" id="A0A0X1KQ51"/>